<dbReference type="EMBL" id="CACRUT010000014">
    <property type="protein sequence ID" value="VYU10892.1"/>
    <property type="molecule type" value="Genomic_DNA"/>
</dbReference>
<keyword evidence="5" id="KW-0597">Phosphoprotein</keyword>
<dbReference type="InterPro" id="IPR025943">
    <property type="entry name" value="Sigma_54_int_dom_ATP-bd_2"/>
</dbReference>
<dbReference type="InterPro" id="IPR002197">
    <property type="entry name" value="HTH_Fis"/>
</dbReference>
<evidence type="ECO:0000256" key="3">
    <source>
        <dbReference type="ARBA" id="ARBA00023015"/>
    </source>
</evidence>
<feature type="domain" description="Sigma-54 factor interaction" evidence="6">
    <location>
        <begin position="132"/>
        <end position="361"/>
    </location>
</feature>
<dbReference type="Pfam" id="PF00072">
    <property type="entry name" value="Response_reg"/>
    <property type="match status" value="1"/>
</dbReference>
<dbReference type="CDD" id="cd00156">
    <property type="entry name" value="REC"/>
    <property type="match status" value="1"/>
</dbReference>
<dbReference type="FunFam" id="3.40.50.300:FF:000006">
    <property type="entry name" value="DNA-binding transcriptional regulator NtrC"/>
    <property type="match status" value="1"/>
</dbReference>
<dbReference type="Gene3D" id="1.10.8.60">
    <property type="match status" value="1"/>
</dbReference>
<dbReference type="InterPro" id="IPR011006">
    <property type="entry name" value="CheY-like_superfamily"/>
</dbReference>
<dbReference type="Pfam" id="PF25601">
    <property type="entry name" value="AAA_lid_14"/>
    <property type="match status" value="1"/>
</dbReference>
<dbReference type="InterPro" id="IPR001789">
    <property type="entry name" value="Sig_transdc_resp-reg_receiver"/>
</dbReference>
<dbReference type="PROSITE" id="PS00676">
    <property type="entry name" value="SIGMA54_INTERACT_2"/>
    <property type="match status" value="1"/>
</dbReference>
<dbReference type="Pfam" id="PF00158">
    <property type="entry name" value="Sigma54_activat"/>
    <property type="match status" value="1"/>
</dbReference>
<dbReference type="InterPro" id="IPR009057">
    <property type="entry name" value="Homeodomain-like_sf"/>
</dbReference>
<keyword evidence="1" id="KW-0547">Nucleotide-binding</keyword>
<feature type="domain" description="Response regulatory" evidence="7">
    <location>
        <begin position="3"/>
        <end position="118"/>
    </location>
</feature>
<feature type="modified residue" description="4-aspartylphosphate" evidence="5">
    <location>
        <position position="53"/>
    </location>
</feature>
<organism evidence="8">
    <name type="scientific">Paraprevotella clara</name>
    <dbReference type="NCBI Taxonomy" id="454154"/>
    <lineage>
        <taxon>Bacteria</taxon>
        <taxon>Pseudomonadati</taxon>
        <taxon>Bacteroidota</taxon>
        <taxon>Bacteroidia</taxon>
        <taxon>Bacteroidales</taxon>
        <taxon>Prevotellaceae</taxon>
        <taxon>Paraprevotella</taxon>
    </lineage>
</organism>
<dbReference type="PROSITE" id="PS50045">
    <property type="entry name" value="SIGMA54_INTERACT_4"/>
    <property type="match status" value="1"/>
</dbReference>
<dbReference type="PROSITE" id="PS50110">
    <property type="entry name" value="RESPONSE_REGULATORY"/>
    <property type="match status" value="1"/>
</dbReference>
<evidence type="ECO:0000256" key="2">
    <source>
        <dbReference type="ARBA" id="ARBA00022840"/>
    </source>
</evidence>
<keyword evidence="2" id="KW-0067">ATP-binding</keyword>
<accession>A0A6N3C4E2</accession>
<dbReference type="InterPro" id="IPR003593">
    <property type="entry name" value="AAA+_ATPase"/>
</dbReference>
<keyword evidence="3" id="KW-0805">Transcription regulation</keyword>
<name>A0A6N3C4E2_9BACT</name>
<dbReference type="GO" id="GO:0000160">
    <property type="term" value="P:phosphorelay signal transduction system"/>
    <property type="evidence" value="ECO:0007669"/>
    <property type="project" value="InterPro"/>
</dbReference>
<proteinExistence type="predicted"/>
<evidence type="ECO:0000256" key="5">
    <source>
        <dbReference type="PROSITE-ProRule" id="PRU00169"/>
    </source>
</evidence>
<dbReference type="Gene3D" id="1.10.10.60">
    <property type="entry name" value="Homeodomain-like"/>
    <property type="match status" value="1"/>
</dbReference>
<dbReference type="InterPro" id="IPR027417">
    <property type="entry name" value="P-loop_NTPase"/>
</dbReference>
<dbReference type="InterPro" id="IPR058031">
    <property type="entry name" value="AAA_lid_NorR"/>
</dbReference>
<dbReference type="Gene3D" id="3.40.50.2300">
    <property type="match status" value="1"/>
</dbReference>
<dbReference type="GO" id="GO:0043565">
    <property type="term" value="F:sequence-specific DNA binding"/>
    <property type="evidence" value="ECO:0007669"/>
    <property type="project" value="InterPro"/>
</dbReference>
<evidence type="ECO:0000256" key="1">
    <source>
        <dbReference type="ARBA" id="ARBA00022741"/>
    </source>
</evidence>
<dbReference type="AlphaFoldDB" id="A0A6N3C4E2"/>
<dbReference type="RefSeq" id="WP_412442866.1">
    <property type="nucleotide sequence ID" value="NZ_CACRUT010000014.1"/>
</dbReference>
<reference evidence="8" key="1">
    <citation type="submission" date="2019-11" db="EMBL/GenBank/DDBJ databases">
        <authorList>
            <person name="Feng L."/>
        </authorList>
    </citation>
    <scope>NUCLEOTIDE SEQUENCE</scope>
    <source>
        <strain evidence="8">PclaraLFYP37</strain>
    </source>
</reference>
<evidence type="ECO:0000256" key="4">
    <source>
        <dbReference type="ARBA" id="ARBA00023163"/>
    </source>
</evidence>
<dbReference type="SMART" id="SM00448">
    <property type="entry name" value="REC"/>
    <property type="match status" value="1"/>
</dbReference>
<sequence length="434" mass="48645">MGRVIIIDDNVVYCDHVGNLLVKEGIETERIYSLSAAKKAALSVSDDDIILSDLRFPDGNGIDLLKYMRENGRRNPFFIMTDYDEVPTAVRSMKSGADDYISKRTLEEELLPTIRSLLRRKSRSLVKREHILDRESEAFQAIDHRIRLVAPTNISVLILGENGTGKEHIAEKIHRRSDRADKPFVAVDCGLLSSSLAASILFGHEKGAFTGATDNKAGYFGEADGGTLFLDEIGNLPIEVQQMLLRAIQSKTYRSVGGNRDKASDVRIIAATNEDLNKAVEERRFRRDLYYRIREFVVELPPLRKCREDILPLAEFFIGEMNTELKKSVTGFDAEAKKLLALYHWPGNVRELRQVVQTAVLMTGEGLIPSDALGIEATEAESGVSDFALVDEAMQKDRIIKALKQTDGNKRQAAKLLGISPPTLYKKMEQYNIQ</sequence>
<dbReference type="SUPFAM" id="SSF46689">
    <property type="entry name" value="Homeodomain-like"/>
    <property type="match status" value="1"/>
</dbReference>
<dbReference type="GO" id="GO:0005524">
    <property type="term" value="F:ATP binding"/>
    <property type="evidence" value="ECO:0007669"/>
    <property type="project" value="UniProtKB-KW"/>
</dbReference>
<dbReference type="SUPFAM" id="SSF52172">
    <property type="entry name" value="CheY-like"/>
    <property type="match status" value="1"/>
</dbReference>
<dbReference type="GO" id="GO:0006355">
    <property type="term" value="P:regulation of DNA-templated transcription"/>
    <property type="evidence" value="ECO:0007669"/>
    <property type="project" value="InterPro"/>
</dbReference>
<protein>
    <submittedName>
        <fullName evidence="8">Transcriptional regulatory protein ZraR</fullName>
    </submittedName>
</protein>
<dbReference type="Gene3D" id="3.40.50.300">
    <property type="entry name" value="P-loop containing nucleotide triphosphate hydrolases"/>
    <property type="match status" value="1"/>
</dbReference>
<dbReference type="SUPFAM" id="SSF52540">
    <property type="entry name" value="P-loop containing nucleoside triphosphate hydrolases"/>
    <property type="match status" value="1"/>
</dbReference>
<dbReference type="PRINTS" id="PR01590">
    <property type="entry name" value="HTHFIS"/>
</dbReference>
<gene>
    <name evidence="8" type="primary">zraR_7</name>
    <name evidence="8" type="ORF">PCLFYP37_01935</name>
</gene>
<evidence type="ECO:0000259" key="7">
    <source>
        <dbReference type="PROSITE" id="PS50110"/>
    </source>
</evidence>
<evidence type="ECO:0000313" key="8">
    <source>
        <dbReference type="EMBL" id="VYU10892.1"/>
    </source>
</evidence>
<dbReference type="PANTHER" id="PTHR32071">
    <property type="entry name" value="TRANSCRIPTIONAL REGULATORY PROTEIN"/>
    <property type="match status" value="1"/>
</dbReference>
<dbReference type="SMART" id="SM00382">
    <property type="entry name" value="AAA"/>
    <property type="match status" value="1"/>
</dbReference>
<dbReference type="Pfam" id="PF02954">
    <property type="entry name" value="HTH_8"/>
    <property type="match status" value="1"/>
</dbReference>
<evidence type="ECO:0000259" key="6">
    <source>
        <dbReference type="PROSITE" id="PS50045"/>
    </source>
</evidence>
<dbReference type="InterPro" id="IPR002078">
    <property type="entry name" value="Sigma_54_int"/>
</dbReference>
<keyword evidence="4" id="KW-0804">Transcription</keyword>
<dbReference type="CDD" id="cd00009">
    <property type="entry name" value="AAA"/>
    <property type="match status" value="1"/>
</dbReference>